<dbReference type="RefSeq" id="WP_142888499.1">
    <property type="nucleotide sequence ID" value="NZ_VIKR01000001.1"/>
</dbReference>
<gene>
    <name evidence="3" type="ORF">FLL45_04090</name>
</gene>
<reference evidence="3 4" key="1">
    <citation type="submission" date="2019-06" db="EMBL/GenBank/DDBJ databases">
        <title>Draft genome of Aliikangiella marina GYP-15.</title>
        <authorList>
            <person name="Wang G."/>
        </authorList>
    </citation>
    <scope>NUCLEOTIDE SEQUENCE [LARGE SCALE GENOMIC DNA]</scope>
    <source>
        <strain evidence="3 4">GYP-15</strain>
    </source>
</reference>
<dbReference type="AlphaFoldDB" id="A0A545TIT6"/>
<evidence type="ECO:0000313" key="4">
    <source>
        <dbReference type="Proteomes" id="UP000317839"/>
    </source>
</evidence>
<proteinExistence type="predicted"/>
<keyword evidence="4" id="KW-1185">Reference proteome</keyword>
<organism evidence="3 4">
    <name type="scientific">Aliikangiella marina</name>
    <dbReference type="NCBI Taxonomy" id="1712262"/>
    <lineage>
        <taxon>Bacteria</taxon>
        <taxon>Pseudomonadati</taxon>
        <taxon>Pseudomonadota</taxon>
        <taxon>Gammaproteobacteria</taxon>
        <taxon>Oceanospirillales</taxon>
        <taxon>Pleioneaceae</taxon>
        <taxon>Aliikangiella</taxon>
    </lineage>
</organism>
<name>A0A545TIT6_9GAMM</name>
<feature type="region of interest" description="Disordered" evidence="1">
    <location>
        <begin position="37"/>
        <end position="61"/>
    </location>
</feature>
<evidence type="ECO:0000313" key="3">
    <source>
        <dbReference type="EMBL" id="TQV77139.1"/>
    </source>
</evidence>
<accession>A0A545TIT6</accession>
<evidence type="ECO:0000256" key="2">
    <source>
        <dbReference type="SAM" id="SignalP"/>
    </source>
</evidence>
<feature type="signal peptide" evidence="2">
    <location>
        <begin position="1"/>
        <end position="36"/>
    </location>
</feature>
<protein>
    <submittedName>
        <fullName evidence="3">Uncharacterized protein</fullName>
    </submittedName>
</protein>
<dbReference type="EMBL" id="VIKR01000001">
    <property type="protein sequence ID" value="TQV77139.1"/>
    <property type="molecule type" value="Genomic_DNA"/>
</dbReference>
<comment type="caution">
    <text evidence="3">The sequence shown here is derived from an EMBL/GenBank/DDBJ whole genome shotgun (WGS) entry which is preliminary data.</text>
</comment>
<keyword evidence="2" id="KW-0732">Signal</keyword>
<evidence type="ECO:0000256" key="1">
    <source>
        <dbReference type="SAM" id="MobiDB-lite"/>
    </source>
</evidence>
<feature type="compositionally biased region" description="Polar residues" evidence="1">
    <location>
        <begin position="43"/>
        <end position="61"/>
    </location>
</feature>
<sequence>MNKHSASPCHLGPKSLRLAAAAFCTLGVALANTASAQDAPVPVTQQSQQAVSKPTTGQSMDTVETTYGTPIEAVPAVGEPPITRWRYADFTVYFEHDKVIHSVVHRS</sequence>
<dbReference type="Proteomes" id="UP000317839">
    <property type="component" value="Unassembled WGS sequence"/>
</dbReference>
<dbReference type="OrthoDB" id="7063662at2"/>
<feature type="chain" id="PRO_5022118918" evidence="2">
    <location>
        <begin position="37"/>
        <end position="107"/>
    </location>
</feature>